<sequence length="90" mass="10161">MRGPQNSTPVLPVITNKEDIKLELLNLGFTVTSGGTAQEMENRSYTPDIFDGVEKNNPNGGYLQDKQVTLFHYTSRALFQKKSYSTMFQL</sequence>
<dbReference type="AlphaFoldDB" id="A0AAV4QBB5"/>
<protein>
    <recommendedName>
        <fullName evidence="3">MGS-like domain-containing protein</fullName>
    </recommendedName>
</protein>
<evidence type="ECO:0000313" key="1">
    <source>
        <dbReference type="EMBL" id="GIY04683.1"/>
    </source>
</evidence>
<name>A0AAV4QBB5_CAEEX</name>
<organism evidence="1 2">
    <name type="scientific">Caerostris extrusa</name>
    <name type="common">Bark spider</name>
    <name type="synonym">Caerostris bankana</name>
    <dbReference type="NCBI Taxonomy" id="172846"/>
    <lineage>
        <taxon>Eukaryota</taxon>
        <taxon>Metazoa</taxon>
        <taxon>Ecdysozoa</taxon>
        <taxon>Arthropoda</taxon>
        <taxon>Chelicerata</taxon>
        <taxon>Arachnida</taxon>
        <taxon>Araneae</taxon>
        <taxon>Araneomorphae</taxon>
        <taxon>Entelegynae</taxon>
        <taxon>Araneoidea</taxon>
        <taxon>Araneidae</taxon>
        <taxon>Caerostris</taxon>
    </lineage>
</organism>
<evidence type="ECO:0000313" key="2">
    <source>
        <dbReference type="Proteomes" id="UP001054945"/>
    </source>
</evidence>
<dbReference type="EMBL" id="BPLR01005741">
    <property type="protein sequence ID" value="GIY04683.1"/>
    <property type="molecule type" value="Genomic_DNA"/>
</dbReference>
<gene>
    <name evidence="1" type="ORF">CEXT_278161</name>
</gene>
<keyword evidence="2" id="KW-1185">Reference proteome</keyword>
<evidence type="ECO:0008006" key="3">
    <source>
        <dbReference type="Google" id="ProtNLM"/>
    </source>
</evidence>
<reference evidence="1 2" key="1">
    <citation type="submission" date="2021-06" db="EMBL/GenBank/DDBJ databases">
        <title>Caerostris extrusa draft genome.</title>
        <authorList>
            <person name="Kono N."/>
            <person name="Arakawa K."/>
        </authorList>
    </citation>
    <scope>NUCLEOTIDE SEQUENCE [LARGE SCALE GENOMIC DNA]</scope>
</reference>
<comment type="caution">
    <text evidence="1">The sequence shown here is derived from an EMBL/GenBank/DDBJ whole genome shotgun (WGS) entry which is preliminary data.</text>
</comment>
<proteinExistence type="predicted"/>
<accession>A0AAV4QBB5</accession>
<dbReference type="Proteomes" id="UP001054945">
    <property type="component" value="Unassembled WGS sequence"/>
</dbReference>